<keyword evidence="2" id="KW-0813">Transport</keyword>
<feature type="signal peptide" evidence="8">
    <location>
        <begin position="1"/>
        <end position="27"/>
    </location>
</feature>
<comment type="subcellular location">
    <subcellularLocation>
        <location evidence="1 7">Cell outer membrane</location>
    </subcellularLocation>
</comment>
<keyword evidence="10" id="KW-0675">Receptor</keyword>
<keyword evidence="8" id="KW-0732">Signal</keyword>
<evidence type="ECO:0000256" key="1">
    <source>
        <dbReference type="ARBA" id="ARBA00004442"/>
    </source>
</evidence>
<evidence type="ECO:0000256" key="5">
    <source>
        <dbReference type="ARBA" id="ARBA00023136"/>
    </source>
</evidence>
<dbReference type="Gene3D" id="2.170.130.10">
    <property type="entry name" value="TonB-dependent receptor, plug domain"/>
    <property type="match status" value="1"/>
</dbReference>
<dbReference type="GO" id="GO:0009279">
    <property type="term" value="C:cell outer membrane"/>
    <property type="evidence" value="ECO:0007669"/>
    <property type="project" value="UniProtKB-SubCell"/>
</dbReference>
<dbReference type="InterPro" id="IPR011662">
    <property type="entry name" value="Secretin/TonB_short_N"/>
</dbReference>
<protein>
    <submittedName>
        <fullName evidence="10">TonB-dependent receptor</fullName>
    </submittedName>
</protein>
<dbReference type="RefSeq" id="WP_183195219.1">
    <property type="nucleotide sequence ID" value="NZ_JACIDA010000001.1"/>
</dbReference>
<evidence type="ECO:0000256" key="8">
    <source>
        <dbReference type="SAM" id="SignalP"/>
    </source>
</evidence>
<name>A0A7W6EZ15_9CAUL</name>
<keyword evidence="5 7" id="KW-0472">Membrane</keyword>
<dbReference type="GO" id="GO:0030246">
    <property type="term" value="F:carbohydrate binding"/>
    <property type="evidence" value="ECO:0007669"/>
    <property type="project" value="InterPro"/>
</dbReference>
<dbReference type="InterPro" id="IPR037066">
    <property type="entry name" value="Plug_dom_sf"/>
</dbReference>
<evidence type="ECO:0000313" key="10">
    <source>
        <dbReference type="EMBL" id="MBB3870942.1"/>
    </source>
</evidence>
<gene>
    <name evidence="10" type="ORF">GGR11_000456</name>
</gene>
<feature type="chain" id="PRO_5031365641" evidence="8">
    <location>
        <begin position="28"/>
        <end position="1090"/>
    </location>
</feature>
<dbReference type="Gene3D" id="2.60.40.1120">
    <property type="entry name" value="Carboxypeptidase-like, regulatory domain"/>
    <property type="match status" value="1"/>
</dbReference>
<dbReference type="Pfam" id="PF07715">
    <property type="entry name" value="Plug"/>
    <property type="match status" value="1"/>
</dbReference>
<evidence type="ECO:0000256" key="7">
    <source>
        <dbReference type="RuleBase" id="RU003357"/>
    </source>
</evidence>
<evidence type="ECO:0000313" key="11">
    <source>
        <dbReference type="Proteomes" id="UP000532936"/>
    </source>
</evidence>
<dbReference type="AlphaFoldDB" id="A0A7W6EZ15"/>
<evidence type="ECO:0000256" key="4">
    <source>
        <dbReference type="ARBA" id="ARBA00023004"/>
    </source>
</evidence>
<reference evidence="10 11" key="1">
    <citation type="submission" date="2020-08" db="EMBL/GenBank/DDBJ databases">
        <title>Genomic Encyclopedia of Type Strains, Phase IV (KMG-IV): sequencing the most valuable type-strain genomes for metagenomic binning, comparative biology and taxonomic classification.</title>
        <authorList>
            <person name="Goeker M."/>
        </authorList>
    </citation>
    <scope>NUCLEOTIDE SEQUENCE [LARGE SCALE GENOMIC DNA]</scope>
    <source>
        <strain evidence="10 11">DSM 14878</strain>
    </source>
</reference>
<comment type="similarity">
    <text evidence="7">Belongs to the TonB-dependent receptor family.</text>
</comment>
<dbReference type="PANTHER" id="PTHR40980">
    <property type="entry name" value="PLUG DOMAIN-CONTAINING PROTEIN"/>
    <property type="match status" value="1"/>
</dbReference>
<dbReference type="InterPro" id="IPR010104">
    <property type="entry name" value="TonB_rcpt_bac"/>
</dbReference>
<keyword evidence="3" id="KW-0406">Ion transport</keyword>
<organism evidence="10 11">
    <name type="scientific">Brevundimonas mediterranea</name>
    <dbReference type="NCBI Taxonomy" id="74329"/>
    <lineage>
        <taxon>Bacteria</taxon>
        <taxon>Pseudomonadati</taxon>
        <taxon>Pseudomonadota</taxon>
        <taxon>Alphaproteobacteria</taxon>
        <taxon>Caulobacterales</taxon>
        <taxon>Caulobacteraceae</taxon>
        <taxon>Brevundimonas</taxon>
    </lineage>
</organism>
<keyword evidence="4" id="KW-0408">Iron</keyword>
<dbReference type="InterPro" id="IPR036942">
    <property type="entry name" value="Beta-barrel_TonB_sf"/>
</dbReference>
<evidence type="ECO:0000256" key="6">
    <source>
        <dbReference type="ARBA" id="ARBA00023237"/>
    </source>
</evidence>
<dbReference type="SUPFAM" id="SSF49452">
    <property type="entry name" value="Starch-binding domain-like"/>
    <property type="match status" value="1"/>
</dbReference>
<accession>A0A7W6EZ15</accession>
<dbReference type="InterPro" id="IPR000531">
    <property type="entry name" value="Beta-barrel_TonB"/>
</dbReference>
<dbReference type="Pfam" id="PF07660">
    <property type="entry name" value="STN"/>
    <property type="match status" value="1"/>
</dbReference>
<evidence type="ECO:0000256" key="3">
    <source>
        <dbReference type="ARBA" id="ARBA00022496"/>
    </source>
</evidence>
<dbReference type="PANTHER" id="PTHR40980:SF4">
    <property type="entry name" value="TONB-DEPENDENT RECEPTOR-LIKE BETA-BARREL DOMAIN-CONTAINING PROTEIN"/>
    <property type="match status" value="1"/>
</dbReference>
<dbReference type="Gene3D" id="3.55.50.30">
    <property type="match status" value="1"/>
</dbReference>
<evidence type="ECO:0000259" key="9">
    <source>
        <dbReference type="SMART" id="SM00965"/>
    </source>
</evidence>
<dbReference type="InterPro" id="IPR012910">
    <property type="entry name" value="Plug_dom"/>
</dbReference>
<dbReference type="SUPFAM" id="SSF56935">
    <property type="entry name" value="Porins"/>
    <property type="match status" value="1"/>
</dbReference>
<dbReference type="SMART" id="SM00965">
    <property type="entry name" value="STN"/>
    <property type="match status" value="1"/>
</dbReference>
<sequence>MAMYSNRSLLSCGAAALVLCVASQASAQTRTFNIPPQPAVRAIPEFARQARVQVIAPARDLEGVRSQGVSGEFDVNTALSRLIAGTPLRVAMNEGGVITLRTQRSAGAPGVLTGRVLDPASGQYMPNATVRIRDASGEHRTIVTGERGEFRLSGLPAGETEATVSFTGYADRTASVVIRSGEVARLELAVFRAGETEATTLAEVVVTASSRDGDARAIMSQRQSMDIKNSLSSESFGSIDEGNVGEFIRYMPGVDAEGEGDDTVRYIRLRGLPPEYASITVNGVSMAAADANAGSTESRAFSFEQVSLSSVDSIEISKTVSADVDANAPAGTINLRTKRAFDRRGRRISGSLSANTHSDMWNDRIVGPGEGEHDARLMPSGQIEYSDVFFNRRLGVVASVSQSNTYTEMEQAYYPRSYAPTAASPDPMAMTSIWVGMRAQEVSRFAGSLTLDWRATDRLILSLSSIYNDAYLWSGQRAYSFTTGARTYGVVGDAGLDFTTRKPANAAGISAGSNIIAKRGEGSTFVPSFEYTGDDFVIDGNLSYSDSSSTYDPLGEGAVYSYVTSPASTGNFHASRPDMESTRFTIEQVSGPDWANPASFAGTTLRFNAEDGRYARTELSSGALNLSRDFTTPAGAITLKAGLKAKRSIYDFGNERAAHQYRYVGPLSTVEFLTQTASANVLNFNEMGVGYTSLSGSNALYMPSNYKIGALFSSNPEQFEHVLTAADYYTAYIANVRHFEEDSNAAYLMATSKVNDRLNVRAGLRWEETRTRSREFDPLGADEVRAAGYAVSTSTGRATTIDGLKYQFESQPRVEREGKYDHLFPSASMKYAISDSIDLQLGYSRTIRRPQVNVLAGVWSVDDELMIVTAPNPGLEPEISDNLSVRLDKYFEPVGLVAVNYYRNEVKGLFQTEDLTAEEFGYTGSEYQGYTFRTTTRVSGDAISIEGYEFEFNHSLTYLPGLWNGLTVRGSFTHTVPETPIAGSAENFASLSLAYQQGPVRLNLNTAWTGDKLNSVSTGSWIEARTAMNLSGSYALRRGLSAFFSVRNLLNEPTHIMLPGVETPNGPVPVHAGDYREYGASGSLGLRFVF</sequence>
<dbReference type="NCBIfam" id="TIGR01782">
    <property type="entry name" value="TonB-Xanth-Caul"/>
    <property type="match status" value="1"/>
</dbReference>
<keyword evidence="3" id="KW-0410">Iron transport</keyword>
<dbReference type="Gene3D" id="2.40.170.20">
    <property type="entry name" value="TonB-dependent receptor, beta-barrel domain"/>
    <property type="match status" value="1"/>
</dbReference>
<dbReference type="Pfam" id="PF13620">
    <property type="entry name" value="CarboxypepD_reg"/>
    <property type="match status" value="1"/>
</dbReference>
<keyword evidence="6" id="KW-0998">Cell outer membrane</keyword>
<dbReference type="GO" id="GO:0006826">
    <property type="term" value="P:iron ion transport"/>
    <property type="evidence" value="ECO:0007669"/>
    <property type="project" value="UniProtKB-KW"/>
</dbReference>
<feature type="domain" description="Secretin/TonB short N-terminal" evidence="9">
    <location>
        <begin position="52"/>
        <end position="103"/>
    </location>
</feature>
<comment type="caution">
    <text evidence="10">The sequence shown here is derived from an EMBL/GenBank/DDBJ whole genome shotgun (WGS) entry which is preliminary data.</text>
</comment>
<proteinExistence type="inferred from homology"/>
<dbReference type="EMBL" id="JACIDA010000001">
    <property type="protein sequence ID" value="MBB3870942.1"/>
    <property type="molecule type" value="Genomic_DNA"/>
</dbReference>
<evidence type="ECO:0000256" key="2">
    <source>
        <dbReference type="ARBA" id="ARBA00022448"/>
    </source>
</evidence>
<dbReference type="Pfam" id="PF00593">
    <property type="entry name" value="TonB_dep_Rec_b-barrel"/>
    <property type="match status" value="1"/>
</dbReference>
<dbReference type="Proteomes" id="UP000532936">
    <property type="component" value="Unassembled WGS sequence"/>
</dbReference>
<dbReference type="InterPro" id="IPR013784">
    <property type="entry name" value="Carb-bd-like_fold"/>
</dbReference>
<keyword evidence="7" id="KW-0798">TonB box</keyword>